<organism evidence="2 3">
    <name type="scientific">Tindallia californiensis</name>
    <dbReference type="NCBI Taxonomy" id="159292"/>
    <lineage>
        <taxon>Bacteria</taxon>
        <taxon>Bacillati</taxon>
        <taxon>Bacillota</taxon>
        <taxon>Clostridia</taxon>
        <taxon>Peptostreptococcales</taxon>
        <taxon>Tindalliaceae</taxon>
        <taxon>Tindallia</taxon>
    </lineage>
</organism>
<dbReference type="RefSeq" id="WP_093312835.1">
    <property type="nucleotide sequence ID" value="NZ_FNPV01000004.1"/>
</dbReference>
<dbReference type="InterPro" id="IPR029041">
    <property type="entry name" value="FAD-linked_oxidoreductase-like"/>
</dbReference>
<accession>A0A1H3MT83</accession>
<dbReference type="SUPFAM" id="SSF51730">
    <property type="entry name" value="FAD-linked oxidoreductase"/>
    <property type="match status" value="1"/>
</dbReference>
<evidence type="ECO:0000313" key="3">
    <source>
        <dbReference type="Proteomes" id="UP000199230"/>
    </source>
</evidence>
<dbReference type="OrthoDB" id="4367389at2"/>
<dbReference type="Gene3D" id="3.20.20.220">
    <property type="match status" value="1"/>
</dbReference>
<dbReference type="GO" id="GO:0035999">
    <property type="term" value="P:tetrahydrofolate interconversion"/>
    <property type="evidence" value="ECO:0007669"/>
    <property type="project" value="UniProtKB-UniPathway"/>
</dbReference>
<dbReference type="UniPathway" id="UPA00193"/>
<dbReference type="STRING" id="159292.SAMN05192546_104262"/>
<dbReference type="AlphaFoldDB" id="A0A1H3MT83"/>
<evidence type="ECO:0000313" key="2">
    <source>
        <dbReference type="EMBL" id="SDY79638.1"/>
    </source>
</evidence>
<gene>
    <name evidence="2" type="ORF">SAMN05192546_104262</name>
</gene>
<evidence type="ECO:0000256" key="1">
    <source>
        <dbReference type="ARBA" id="ARBA00023002"/>
    </source>
</evidence>
<sequence length="304" mass="34940">MLKEKIINRKSGILLYGLTPPKNNQPENKLFEISKRQIDRIEKMDIDGLILYDIQDEQERCLEERPFPYMKTVDPESYSDKYLQALKMPKIVYKCVGKHSVEDLERWVNNENEETRISVFVGAATGKQPVSIHLAEAYEMARAKGANFLLGGVAIPERHINKKNEHSRVIDKEDKGCCFFVSQAVYNIEASKNFLSDYYYRCLEEEKSMSPMIFTLTPCGSVKTLKFMKWLGVSIPGWMENDLIYSQDTLNQSLQLSKNVFEELLEFAAKKNIPIGCNIESVSIKKEEIDASITLLEDVRKLMG</sequence>
<proteinExistence type="predicted"/>
<keyword evidence="1" id="KW-0560">Oxidoreductase</keyword>
<dbReference type="EMBL" id="FNPV01000004">
    <property type="protein sequence ID" value="SDY79638.1"/>
    <property type="molecule type" value="Genomic_DNA"/>
</dbReference>
<keyword evidence="3" id="KW-1185">Reference proteome</keyword>
<dbReference type="Proteomes" id="UP000199230">
    <property type="component" value="Unassembled WGS sequence"/>
</dbReference>
<dbReference type="GO" id="GO:0016491">
    <property type="term" value="F:oxidoreductase activity"/>
    <property type="evidence" value="ECO:0007669"/>
    <property type="project" value="UniProtKB-KW"/>
</dbReference>
<reference evidence="2 3" key="1">
    <citation type="submission" date="2016-10" db="EMBL/GenBank/DDBJ databases">
        <authorList>
            <person name="de Groot N.N."/>
        </authorList>
    </citation>
    <scope>NUCLEOTIDE SEQUENCE [LARGE SCALE GENOMIC DNA]</scope>
    <source>
        <strain evidence="2 3">APO</strain>
    </source>
</reference>
<protein>
    <submittedName>
        <fullName evidence="2">Methylenetetrahydrofolate reductase</fullName>
    </submittedName>
</protein>
<name>A0A1H3MT83_9FIRM</name>